<organism evidence="6 7">
    <name type="scientific">Pristionchus pacificus</name>
    <name type="common">Parasitic nematode worm</name>
    <dbReference type="NCBI Taxonomy" id="54126"/>
    <lineage>
        <taxon>Eukaryota</taxon>
        <taxon>Metazoa</taxon>
        <taxon>Ecdysozoa</taxon>
        <taxon>Nematoda</taxon>
        <taxon>Chromadorea</taxon>
        <taxon>Rhabditida</taxon>
        <taxon>Rhabditina</taxon>
        <taxon>Diplogasteromorpha</taxon>
        <taxon>Diplogasteroidea</taxon>
        <taxon>Neodiplogasteridae</taxon>
        <taxon>Pristionchus</taxon>
    </lineage>
</organism>
<name>A0A2A6C7M5_PRIPA</name>
<comment type="subcellular location">
    <subcellularLocation>
        <location evidence="1">Mitochondrion</location>
    </subcellularLocation>
</comment>
<sequence length="1031" mass="109973">MHCVSCGGAVASRLAARHAANMTPAMLQLQQQPVAADGGSRRSGERAFIAVAKGDLSTAVLRRAALACPSSTSGYGSLPYSSSTSRRAFSSGIDRKDEKPDAFHLEHVQQRVAHTIPLMFRERLDYTFYRKDVILHDQILNVRRFGRDALMQHMGAIAFAGCFCLPHVEAEAISILPMLEDGTVRVRWRVRYISFPRLLMQPKLFGRQYRYQNLSWFDGLSVLTVDGNGDVYSITLQRIQRDDEQSLLKDSTKKLAQKIGVLPADYGSQITTPRERMLSRQAVRSAHSAATRTVAPLAKAPEQSTKLPSGLTVASAEHNGPVAHLVLAFRAGSRYESGQQAGLVHHIRNMVGADSKQYGGVQLVWSAASAGSEIHSFSTPDYLGVRLSVPRDSSGLALSVLGHVAADPAFKEWELEDALPTLSHDLAYLRPSDRVFEDIRRAAFRNGSLSHPLYASEFTVGKYSGDELRRFAAARLVAGQAVLYGVNIEHDRLSGYGDVHAPVRAESGSTPAASPYKGGEWRREGPGSLAHVVIAGQGAAAGDAAALAAQAVLVASLGSGSALKFGSSAGKGALAGVSKQGDVGVTAFEQAFEGEGLVGAYLLASPSRAAEAVKGVARALKTYAADDLEAAKKSAKMDLLRKASHSADAATSRSLEILAGLKEGAVLAAIDTVTASQVEAAAKKAASNLSIASYGRDVFQGEMSPSVLDEDGQQQATAGRKTGAVDGVGSSGGGGAATGGGVAAAATAAAARPSNVKRARPLSQCTPVPDPIPVEKKKAYLPKDVDHLSAVLATFAAPEEEALTRAGEAVAPHHQEEVEELFKLVARVGNPLLPWETIRPVFLWKIRHVMEESVRIERLADVRILAEKKMAREVRGGSTPPPPAGHQVKGGVPYRPPAEGWEDEKSDLRDSYRFIMGRAASLTAAPFTFQRICELLVDPLAHYKTAATLFRALEKCINVVRMVCKEELAEAVVSCVDESGARITGIEQEQHFFGKVDECDEGMEQDEVKENTAAAAGAAGDSADNKPVDME</sequence>
<dbReference type="InterPro" id="IPR011765">
    <property type="entry name" value="Pept_M16_N"/>
</dbReference>
<gene>
    <name evidence="6" type="primary">WBGene00098223</name>
</gene>
<accession>A0A2A6C7M5</accession>
<evidence type="ECO:0000256" key="5">
    <source>
        <dbReference type="SAM" id="MobiDB-lite"/>
    </source>
</evidence>
<dbReference type="Pfam" id="PF09184">
    <property type="entry name" value="PPP4R2"/>
    <property type="match status" value="1"/>
</dbReference>
<dbReference type="InterPro" id="IPR011249">
    <property type="entry name" value="Metalloenz_LuxS/M16"/>
</dbReference>
<dbReference type="EnsemblMetazoa" id="PPA08669.1">
    <property type="protein sequence ID" value="PPA08669.1"/>
    <property type="gene ID" value="WBGene00098223"/>
</dbReference>
<dbReference type="SUPFAM" id="SSF63411">
    <property type="entry name" value="LuxS/MPP-like metallohydrolase"/>
    <property type="match status" value="2"/>
</dbReference>
<reference evidence="7" key="1">
    <citation type="journal article" date="2008" name="Nat. Genet.">
        <title>The Pristionchus pacificus genome provides a unique perspective on nematode lifestyle and parasitism.</title>
        <authorList>
            <person name="Dieterich C."/>
            <person name="Clifton S.W."/>
            <person name="Schuster L.N."/>
            <person name="Chinwalla A."/>
            <person name="Delehaunty K."/>
            <person name="Dinkelacker I."/>
            <person name="Fulton L."/>
            <person name="Fulton R."/>
            <person name="Godfrey J."/>
            <person name="Minx P."/>
            <person name="Mitreva M."/>
            <person name="Roeseler W."/>
            <person name="Tian H."/>
            <person name="Witte H."/>
            <person name="Yang S.P."/>
            <person name="Wilson R.K."/>
            <person name="Sommer R.J."/>
        </authorList>
    </citation>
    <scope>NUCLEOTIDE SEQUENCE [LARGE SCALE GENOMIC DNA]</scope>
    <source>
        <strain evidence="7">PS312</strain>
    </source>
</reference>
<dbReference type="GO" id="GO:0030289">
    <property type="term" value="C:protein phosphatase 4 complex"/>
    <property type="evidence" value="ECO:0007669"/>
    <property type="project" value="InterPro"/>
</dbReference>
<keyword evidence="4" id="KW-0496">Mitochondrion</keyword>
<dbReference type="GO" id="GO:0004222">
    <property type="term" value="F:metalloendopeptidase activity"/>
    <property type="evidence" value="ECO:0000318"/>
    <property type="project" value="GO_Central"/>
</dbReference>
<dbReference type="GO" id="GO:0046872">
    <property type="term" value="F:metal ion binding"/>
    <property type="evidence" value="ECO:0007669"/>
    <property type="project" value="InterPro"/>
</dbReference>
<protein>
    <submittedName>
        <fullName evidence="6">Ucr-2.2</fullName>
    </submittedName>
</protein>
<comment type="similarity">
    <text evidence="2">Belongs to the PPP4R2 family.</text>
</comment>
<dbReference type="Pfam" id="PF00675">
    <property type="entry name" value="Peptidase_M16"/>
    <property type="match status" value="1"/>
</dbReference>
<feature type="region of interest" description="Disordered" evidence="5">
    <location>
        <begin position="1004"/>
        <end position="1031"/>
    </location>
</feature>
<dbReference type="Pfam" id="PF10184">
    <property type="entry name" value="DUF2358"/>
    <property type="match status" value="1"/>
</dbReference>
<evidence type="ECO:0000313" key="7">
    <source>
        <dbReference type="Proteomes" id="UP000005239"/>
    </source>
</evidence>
<evidence type="ECO:0000256" key="2">
    <source>
        <dbReference type="ARBA" id="ARBA00009207"/>
    </source>
</evidence>
<dbReference type="InterPro" id="IPR018790">
    <property type="entry name" value="DUF2358"/>
</dbReference>
<dbReference type="Gene3D" id="3.30.830.10">
    <property type="entry name" value="Metalloenzyme, LuxS/M16 peptidase-like"/>
    <property type="match status" value="2"/>
</dbReference>
<dbReference type="GO" id="GO:0016020">
    <property type="term" value="C:membrane"/>
    <property type="evidence" value="ECO:0007669"/>
    <property type="project" value="UniProtKB-ARBA"/>
</dbReference>
<evidence type="ECO:0000313" key="6">
    <source>
        <dbReference type="EnsemblMetazoa" id="PPA08669.1"/>
    </source>
</evidence>
<dbReference type="InterPro" id="IPR015267">
    <property type="entry name" value="PPP4R2"/>
</dbReference>
<feature type="region of interest" description="Disordered" evidence="5">
    <location>
        <begin position="873"/>
        <end position="902"/>
    </location>
</feature>
<reference evidence="6" key="2">
    <citation type="submission" date="2022-06" db="UniProtKB">
        <authorList>
            <consortium name="EnsemblMetazoa"/>
        </authorList>
    </citation>
    <scope>IDENTIFICATION</scope>
    <source>
        <strain evidence="6">PS312</strain>
    </source>
</reference>
<evidence type="ECO:0000256" key="3">
    <source>
        <dbReference type="ARBA" id="ARBA00022946"/>
    </source>
</evidence>
<dbReference type="PANTHER" id="PTHR43016:SF13">
    <property type="entry name" value="PRESEQUENCE PROTEASE, MITOCHONDRIAL"/>
    <property type="match status" value="1"/>
</dbReference>
<dbReference type="AlphaFoldDB" id="A0A2A6C7M5"/>
<keyword evidence="7" id="KW-1185">Reference proteome</keyword>
<feature type="compositionally biased region" description="Low complexity" evidence="5">
    <location>
        <begin position="1013"/>
        <end position="1022"/>
    </location>
</feature>
<dbReference type="GO" id="GO:0005759">
    <property type="term" value="C:mitochondrial matrix"/>
    <property type="evidence" value="ECO:0000318"/>
    <property type="project" value="GO_Central"/>
</dbReference>
<dbReference type="PANTHER" id="PTHR43016">
    <property type="entry name" value="PRESEQUENCE PROTEASE"/>
    <property type="match status" value="1"/>
</dbReference>
<dbReference type="FunFam" id="3.30.830.10:FF:000021">
    <property type="entry name" value="Cytochrome b-c1 complex subunit 2"/>
    <property type="match status" value="1"/>
</dbReference>
<feature type="region of interest" description="Disordered" evidence="5">
    <location>
        <begin position="704"/>
        <end position="740"/>
    </location>
</feature>
<evidence type="ECO:0000256" key="1">
    <source>
        <dbReference type="ARBA" id="ARBA00004173"/>
    </source>
</evidence>
<feature type="compositionally biased region" description="Gly residues" evidence="5">
    <location>
        <begin position="729"/>
        <end position="740"/>
    </location>
</feature>
<dbReference type="GO" id="GO:0016485">
    <property type="term" value="P:protein processing"/>
    <property type="evidence" value="ECO:0000318"/>
    <property type="project" value="GO_Central"/>
</dbReference>
<proteinExistence type="inferred from homology"/>
<dbReference type="GO" id="GO:0019888">
    <property type="term" value="F:protein phosphatase regulator activity"/>
    <property type="evidence" value="ECO:0007669"/>
    <property type="project" value="InterPro"/>
</dbReference>
<evidence type="ECO:0000256" key="4">
    <source>
        <dbReference type="ARBA" id="ARBA00023128"/>
    </source>
</evidence>
<dbReference type="Proteomes" id="UP000005239">
    <property type="component" value="Unassembled WGS sequence"/>
</dbReference>
<accession>A0A8R1U6M7</accession>
<keyword evidence="3" id="KW-0809">Transit peptide</keyword>